<proteinExistence type="predicted"/>
<evidence type="ECO:0000259" key="2">
    <source>
        <dbReference type="Pfam" id="PF09557"/>
    </source>
</evidence>
<accession>A0A6B3LVN1</accession>
<evidence type="ECO:0000256" key="1">
    <source>
        <dbReference type="SAM" id="MobiDB-lite"/>
    </source>
</evidence>
<dbReference type="InterPro" id="IPR052967">
    <property type="entry name" value="Stress_Response_Assoc"/>
</dbReference>
<keyword evidence="4" id="KW-1185">Reference proteome</keyword>
<protein>
    <submittedName>
        <fullName evidence="3">YsnF/AvaK domain-containing protein</fullName>
    </submittedName>
</protein>
<feature type="region of interest" description="Disordered" evidence="1">
    <location>
        <begin position="1"/>
        <end position="39"/>
    </location>
</feature>
<comment type="caution">
    <text evidence="3">The sequence shown here is derived from an EMBL/GenBank/DDBJ whole genome shotgun (WGS) entry which is preliminary data.</text>
</comment>
<dbReference type="AlphaFoldDB" id="A0A6B3LVN1"/>
<dbReference type="PANTHER" id="PTHR38463:SF1">
    <property type="entry name" value="STRESS RESPONSE PROTEIN YSNF"/>
    <property type="match status" value="1"/>
</dbReference>
<gene>
    <name evidence="3" type="ORF">GXP69_07400</name>
</gene>
<sequence>MSSKSKKVQLSEFEEKLQESAQNPEASIPPATGPAGTFQEETDERVIPVIEEQAHVTKQTVESGRVRISKNVREDEVLIDMPVVHEEVDVQRVPIDQYVEQAPPAVRYEGDKMIVSVLREELVLVKRIKLVEELHITNRRIEEHRTEPVTLRREEINVERARNENLNSPPA</sequence>
<dbReference type="EMBL" id="JAAGWD010000002">
    <property type="protein sequence ID" value="NEM97514.1"/>
    <property type="molecule type" value="Genomic_DNA"/>
</dbReference>
<reference evidence="3 4" key="1">
    <citation type="submission" date="2020-02" db="EMBL/GenBank/DDBJ databases">
        <authorList>
            <person name="Kim M.K."/>
        </authorList>
    </citation>
    <scope>NUCLEOTIDE SEQUENCE [LARGE SCALE GENOMIC DNA]</scope>
    <source>
        <strain evidence="3 4">BT327</strain>
    </source>
</reference>
<dbReference type="InterPro" id="IPR019060">
    <property type="entry name" value="DUF2382"/>
</dbReference>
<dbReference type="RefSeq" id="WP_163913918.1">
    <property type="nucleotide sequence ID" value="NZ_JAAGWD010000002.1"/>
</dbReference>
<dbReference type="Pfam" id="PF09557">
    <property type="entry name" value="DUF2382"/>
    <property type="match status" value="1"/>
</dbReference>
<name>A0A6B3LVN1_9BACT</name>
<organism evidence="3 4">
    <name type="scientific">Pontibacter burrus</name>
    <dbReference type="NCBI Taxonomy" id="2704466"/>
    <lineage>
        <taxon>Bacteria</taxon>
        <taxon>Pseudomonadati</taxon>
        <taxon>Bacteroidota</taxon>
        <taxon>Cytophagia</taxon>
        <taxon>Cytophagales</taxon>
        <taxon>Hymenobacteraceae</taxon>
        <taxon>Pontibacter</taxon>
    </lineage>
</organism>
<feature type="domain" description="DUF2382" evidence="2">
    <location>
        <begin position="47"/>
        <end position="158"/>
    </location>
</feature>
<dbReference type="Proteomes" id="UP000474777">
    <property type="component" value="Unassembled WGS sequence"/>
</dbReference>
<evidence type="ECO:0000313" key="4">
    <source>
        <dbReference type="Proteomes" id="UP000474777"/>
    </source>
</evidence>
<evidence type="ECO:0000313" key="3">
    <source>
        <dbReference type="EMBL" id="NEM97514.1"/>
    </source>
</evidence>
<dbReference type="PANTHER" id="PTHR38463">
    <property type="entry name" value="STRESS RESPONSE PROTEIN YSNF"/>
    <property type="match status" value="1"/>
</dbReference>